<comment type="caution">
    <text evidence="1">The sequence shown here is derived from an EMBL/GenBank/DDBJ whole genome shotgun (WGS) entry which is preliminary data.</text>
</comment>
<sequence>MFDALPAPLRAIMARYNSFLGGYQEMFCYTVTTPLRLDEALQRMGLQAGDLQPRAEHDLLDHDGCIFIDQVEDAVVTWDWQSVAGLYLRTDDALRRGVTRAIAQWGFYNLDFSFSSPAGPAFGWSEAYLFGSDDAAESIREAATPFEGPYARYRPLFAPYLGELLNHLDDDDGEADPAYLQAAILTSFELETRIRLDEELLRSLRYSIHVPPRLRY</sequence>
<reference evidence="1 2" key="1">
    <citation type="submission" date="2024-06" db="EMBL/GenBank/DDBJ databases">
        <title>The Natural Products Discovery Center: Release of the First 8490 Sequenced Strains for Exploring Actinobacteria Biosynthetic Diversity.</title>
        <authorList>
            <person name="Kalkreuter E."/>
            <person name="Kautsar S.A."/>
            <person name="Yang D."/>
            <person name="Bader C.D."/>
            <person name="Teijaro C.N."/>
            <person name="Fluegel L."/>
            <person name="Davis C.M."/>
            <person name="Simpson J.R."/>
            <person name="Lauterbach L."/>
            <person name="Steele A.D."/>
            <person name="Gui C."/>
            <person name="Meng S."/>
            <person name="Li G."/>
            <person name="Viehrig K."/>
            <person name="Ye F."/>
            <person name="Su P."/>
            <person name="Kiefer A.F."/>
            <person name="Nichols A."/>
            <person name="Cepeda A.J."/>
            <person name="Yan W."/>
            <person name="Fan B."/>
            <person name="Jiang Y."/>
            <person name="Adhikari A."/>
            <person name="Zheng C.-J."/>
            <person name="Schuster L."/>
            <person name="Cowan T.M."/>
            <person name="Smanski M.J."/>
            <person name="Chevrette M.G."/>
            <person name="De Carvalho L.P.S."/>
            <person name="Shen B."/>
        </authorList>
    </citation>
    <scope>NUCLEOTIDE SEQUENCE [LARGE SCALE GENOMIC DNA]</scope>
    <source>
        <strain evidence="1 2">NPDC049574</strain>
    </source>
</reference>
<dbReference type="EMBL" id="JBFARM010000014">
    <property type="protein sequence ID" value="MEV4291551.1"/>
    <property type="molecule type" value="Genomic_DNA"/>
</dbReference>
<evidence type="ECO:0000313" key="2">
    <source>
        <dbReference type="Proteomes" id="UP001552427"/>
    </source>
</evidence>
<evidence type="ECO:0000313" key="1">
    <source>
        <dbReference type="EMBL" id="MEV4291551.1"/>
    </source>
</evidence>
<protein>
    <submittedName>
        <fullName evidence="1">Uncharacterized protein</fullName>
    </submittedName>
</protein>
<keyword evidence="2" id="KW-1185">Reference proteome</keyword>
<name>A0ABV3HG71_9ACTN</name>
<gene>
    <name evidence="1" type="ORF">AB0K40_39105</name>
</gene>
<organism evidence="1 2">
    <name type="scientific">Nonomuraea bangladeshensis</name>
    <dbReference type="NCBI Taxonomy" id="404385"/>
    <lineage>
        <taxon>Bacteria</taxon>
        <taxon>Bacillati</taxon>
        <taxon>Actinomycetota</taxon>
        <taxon>Actinomycetes</taxon>
        <taxon>Streptosporangiales</taxon>
        <taxon>Streptosporangiaceae</taxon>
        <taxon>Nonomuraea</taxon>
    </lineage>
</organism>
<dbReference type="Proteomes" id="UP001552427">
    <property type="component" value="Unassembled WGS sequence"/>
</dbReference>
<accession>A0ABV3HG71</accession>
<dbReference type="RefSeq" id="WP_364460315.1">
    <property type="nucleotide sequence ID" value="NZ_JBFARM010000014.1"/>
</dbReference>
<proteinExistence type="predicted"/>